<evidence type="ECO:0000313" key="5">
    <source>
        <dbReference type="Proteomes" id="UP000826661"/>
    </source>
</evidence>
<protein>
    <submittedName>
        <fullName evidence="4">Uncharacterized protein</fullName>
    </submittedName>
</protein>
<keyword evidence="2" id="KW-0472">Membrane</keyword>
<feature type="transmembrane region" description="Helical" evidence="2">
    <location>
        <begin position="467"/>
        <end position="489"/>
    </location>
</feature>
<proteinExistence type="predicted"/>
<dbReference type="EMBL" id="CP075864">
    <property type="protein sequence ID" value="QYS95060.1"/>
    <property type="molecule type" value="Genomic_DNA"/>
</dbReference>
<feature type="signal peptide" evidence="3">
    <location>
        <begin position="1"/>
        <end position="24"/>
    </location>
</feature>
<dbReference type="AlphaFoldDB" id="A0A8G0L8N0"/>
<evidence type="ECO:0000313" key="4">
    <source>
        <dbReference type="EMBL" id="QYS95060.1"/>
    </source>
</evidence>
<accession>A0A8G0L8N0</accession>
<dbReference type="InterPro" id="IPR021840">
    <property type="entry name" value="DUF3433"/>
</dbReference>
<feature type="region of interest" description="Disordered" evidence="1">
    <location>
        <begin position="1160"/>
        <end position="1186"/>
    </location>
</feature>
<dbReference type="Proteomes" id="UP000826661">
    <property type="component" value="Chromosome I"/>
</dbReference>
<feature type="transmembrane region" description="Helical" evidence="2">
    <location>
        <begin position="1071"/>
        <end position="1090"/>
    </location>
</feature>
<keyword evidence="2" id="KW-1133">Transmembrane helix</keyword>
<organism evidence="4 5">
    <name type="scientific">Trichoderma simmonsii</name>
    <dbReference type="NCBI Taxonomy" id="1491479"/>
    <lineage>
        <taxon>Eukaryota</taxon>
        <taxon>Fungi</taxon>
        <taxon>Dikarya</taxon>
        <taxon>Ascomycota</taxon>
        <taxon>Pezizomycotina</taxon>
        <taxon>Sordariomycetes</taxon>
        <taxon>Hypocreomycetidae</taxon>
        <taxon>Hypocreales</taxon>
        <taxon>Hypocreaceae</taxon>
        <taxon>Trichoderma</taxon>
    </lineage>
</organism>
<feature type="transmembrane region" description="Helical" evidence="2">
    <location>
        <begin position="116"/>
        <end position="134"/>
    </location>
</feature>
<feature type="compositionally biased region" description="Polar residues" evidence="1">
    <location>
        <begin position="1162"/>
        <end position="1186"/>
    </location>
</feature>
<evidence type="ECO:0000256" key="2">
    <source>
        <dbReference type="SAM" id="Phobius"/>
    </source>
</evidence>
<dbReference type="Pfam" id="PF11915">
    <property type="entry name" value="DUF3433"/>
    <property type="match status" value="2"/>
</dbReference>
<evidence type="ECO:0000256" key="1">
    <source>
        <dbReference type="SAM" id="MobiDB-lite"/>
    </source>
</evidence>
<feature type="transmembrane region" description="Helical" evidence="2">
    <location>
        <begin position="596"/>
        <end position="617"/>
    </location>
</feature>
<feature type="transmembrane region" description="Helical" evidence="2">
    <location>
        <begin position="703"/>
        <end position="726"/>
    </location>
</feature>
<name>A0A8G0L8N0_9HYPO</name>
<gene>
    <name evidence="4" type="ORF">H0G86_002375</name>
</gene>
<sequence length="1186" mass="131905">MKAPILILFALSSIIILTIVEILAQRSQKAGGLSLVDDADEIPSTINITYLYLPTIIAVIYSLVWNWIDLDVKRMQPWMELSKENGATGQRSIFLDYPVDFVAFVPFKAAKQKHWAVLYSGTVMVLIFWMITPLQSAVLGTGPVLLNKTVTMSAASMFMDSLTQATYLDQSVLNSGYAITWLERSYPAFTTPDYALMPFKPAESVEGNVANFTGTTTKYWTDLKCWPADIQHRKGALIGTFDFLNGMGCNASDIPVHVGLPNALPYKMQYLGYQDSPWGEIALSWTCSPKAFHQFLGTWAKYENATGTVNTSAIFCETSYYKQNVSALVQLPGFVPVDDHIMPLSPPETLQVTEFNTSALEDLMTNGMSSVTIPRDYPFTHLLEYYTRLDGTGLTIPLSPMLGLTIGLQNYTIDSYYNETQMGDSLRAAHKMMFSVAFHSMLVNSTSSDPRDGNVFVVKYGIIVSRVFSALVEGGLGFVAILTLVLLWVCHGNPTLLSSDPASLGSLIALIQRSPDLLNKFYGKGNLTSDQLKEKLGNCTFKLYCQCQVPSGGTILKLLEDPTGAETGASSDNSGRAGPDQTGHYLPIKPFALRKIVGVIFMICLCAAVAVFSYLRHQDVVLGGLVRPSQNFEVNQLLTSYLPTIFSTLVEPFWVMLNRFLCILQPFYDLTSGRGTAKRSIDARYTALPPQLALWRAFRSGHFLLGAICIIALLANVLAVGLGAMFNDNPTQKVYPVVMTPQRQARLDQKGLDYFYTNQTRRMPENYEDPEYTIMANWSYGAPLPPWTTSEFTYLPVNITSATPLEDELYTVTTTGFGVDPSCISMGTIITENIPPIVNTSFGRTTPLPEGCKKEYLIQNQLFNNTNYIMPEGLAATEIAATMVPDAFNVTDCETSFLVGFSRSNIRNRTGVMNTSLVVCHPVYKVADFKVIFDKGGYVKNATPVSDFTSSMPYPDGLKRPPIINELNHGFQDTNCNWHNDTVTRNWIMYLIKLYSGNAALFDPKAPTPDPEQYLSVVTNVYKMIFAMHVTLNQYVFMEAENRTTVAGNRTATETRIFVSSSAFITSTTILGLYILMIFFFYGWGVTFFLPRMPTTIGSLIAYIAPSKLTREYSAKDRDDDTFPTYSFGRFIGSDGRAHIGIDYSDRVVPVNTRTLERGDTRQGTGFLQQRKSNKNIKAQETDNWL</sequence>
<keyword evidence="2" id="KW-0812">Transmembrane</keyword>
<reference evidence="4 5" key="1">
    <citation type="journal article" date="2021" name="BMC Genomics">
        <title>Telomere-to-telomere genome assembly of asparaginase-producing Trichoderma simmonsii.</title>
        <authorList>
            <person name="Chung D."/>
            <person name="Kwon Y.M."/>
            <person name="Yang Y."/>
        </authorList>
    </citation>
    <scope>NUCLEOTIDE SEQUENCE [LARGE SCALE GENOMIC DNA]</scope>
    <source>
        <strain evidence="4 5">GH-Sj1</strain>
    </source>
</reference>
<keyword evidence="5" id="KW-1185">Reference proteome</keyword>
<keyword evidence="3" id="KW-0732">Signal</keyword>
<evidence type="ECO:0000256" key="3">
    <source>
        <dbReference type="SAM" id="SignalP"/>
    </source>
</evidence>
<dbReference type="PANTHER" id="PTHR37544:SF3">
    <property type="entry name" value="SPRAY"/>
    <property type="match status" value="1"/>
</dbReference>
<feature type="transmembrane region" description="Helical" evidence="2">
    <location>
        <begin position="48"/>
        <end position="68"/>
    </location>
</feature>
<dbReference type="PANTHER" id="PTHR37544">
    <property type="entry name" value="SPRAY-RELATED"/>
    <property type="match status" value="1"/>
</dbReference>
<feature type="chain" id="PRO_5034331987" evidence="3">
    <location>
        <begin position="25"/>
        <end position="1186"/>
    </location>
</feature>